<proteinExistence type="predicted"/>
<dbReference type="InterPro" id="IPR000180">
    <property type="entry name" value="Dipep_AS"/>
</dbReference>
<dbReference type="Proteomes" id="UP000248745">
    <property type="component" value="Unassembled WGS sequence"/>
</dbReference>
<evidence type="ECO:0000313" key="4">
    <source>
        <dbReference type="Proteomes" id="UP000248745"/>
    </source>
</evidence>
<keyword evidence="2" id="KW-0732">Signal</keyword>
<dbReference type="GO" id="GO:0070573">
    <property type="term" value="F:metallodipeptidase activity"/>
    <property type="evidence" value="ECO:0007669"/>
    <property type="project" value="InterPro"/>
</dbReference>
<comment type="caution">
    <text evidence="3">The sequence shown here is derived from an EMBL/GenBank/DDBJ whole genome shotgun (WGS) entry which is preliminary data.</text>
</comment>
<dbReference type="OrthoDB" id="9804920at2"/>
<dbReference type="PROSITE" id="PS00869">
    <property type="entry name" value="RENAL_DIPEPTIDASE_1"/>
    <property type="match status" value="1"/>
</dbReference>
<dbReference type="GO" id="GO:0006508">
    <property type="term" value="P:proteolysis"/>
    <property type="evidence" value="ECO:0007669"/>
    <property type="project" value="InterPro"/>
</dbReference>
<keyword evidence="4" id="KW-1185">Reference proteome</keyword>
<accession>A0A2W2A6H0</accession>
<dbReference type="InterPro" id="IPR032466">
    <property type="entry name" value="Metal_Hydrolase"/>
</dbReference>
<gene>
    <name evidence="3" type="ORF">DN068_21565</name>
</gene>
<name>A0A2W2A6H0_9BACT</name>
<dbReference type="Gene3D" id="3.20.20.140">
    <property type="entry name" value="Metal-dependent hydrolases"/>
    <property type="match status" value="1"/>
</dbReference>
<organism evidence="3 4">
    <name type="scientific">Taibaiella soli</name>
    <dbReference type="NCBI Taxonomy" id="1649169"/>
    <lineage>
        <taxon>Bacteria</taxon>
        <taxon>Pseudomonadati</taxon>
        <taxon>Bacteroidota</taxon>
        <taxon>Chitinophagia</taxon>
        <taxon>Chitinophagales</taxon>
        <taxon>Chitinophagaceae</taxon>
        <taxon>Taibaiella</taxon>
    </lineage>
</organism>
<dbReference type="AlphaFoldDB" id="A0A2W2A6H0"/>
<dbReference type="PANTHER" id="PTHR10443:SF12">
    <property type="entry name" value="DIPEPTIDASE"/>
    <property type="match status" value="1"/>
</dbReference>
<feature type="region of interest" description="Disordered" evidence="1">
    <location>
        <begin position="313"/>
        <end position="379"/>
    </location>
</feature>
<feature type="chain" id="PRO_5015921503" evidence="2">
    <location>
        <begin position="35"/>
        <end position="424"/>
    </location>
</feature>
<dbReference type="Pfam" id="PF01244">
    <property type="entry name" value="Peptidase_M19"/>
    <property type="match status" value="1"/>
</dbReference>
<evidence type="ECO:0000313" key="3">
    <source>
        <dbReference type="EMBL" id="PZF70851.1"/>
    </source>
</evidence>
<dbReference type="InterPro" id="IPR006311">
    <property type="entry name" value="TAT_signal"/>
</dbReference>
<dbReference type="SUPFAM" id="SSF51556">
    <property type="entry name" value="Metallo-dependent hydrolases"/>
    <property type="match status" value="1"/>
</dbReference>
<evidence type="ECO:0000256" key="1">
    <source>
        <dbReference type="SAM" id="MobiDB-lite"/>
    </source>
</evidence>
<dbReference type="PANTHER" id="PTHR10443">
    <property type="entry name" value="MICROSOMAL DIPEPTIDASE"/>
    <property type="match status" value="1"/>
</dbReference>
<sequence length="424" mass="45688">MANASSWSRRKFIRSMAISGAGMALVSTPFASLAFDDIDPRVTKIVVETLGIDTHNHIDVPMVTGEMPGPDVKLSEAMIKSGLAAICMTFAVDYRKLDEPGMAYERFLNGLSSLDQQLKNSGMKRSYNVADLLAAHKAHQPTVIQAVEGAHFLEGKTERLQVAYDRGLRLITLLHDSDASVPLGDVFTNPVRYNGLTPFGADVIRECERLGIAIDLSHADVATVTGALKVAQKPVLISHTGLDTQVGSNDFMAKMMAPRLISKEHAKFVAGTGGVIGVWTHLADSALEYAQNIRAMVDVVGIDHVCIGTDTKLTPPYNSPDDRTHHADFGPKPGEKLRDGSVAGSEHGNKPDGSQGKKTQGPMNDGRKDGFRASGSNQNWPEQKSGFYYAVVEAMLKTGFNAEEIGKIGGGNFMRVFGEATMSK</sequence>
<dbReference type="EMBL" id="QKTW01000030">
    <property type="protein sequence ID" value="PZF70851.1"/>
    <property type="molecule type" value="Genomic_DNA"/>
</dbReference>
<dbReference type="PROSITE" id="PS51318">
    <property type="entry name" value="TAT"/>
    <property type="match status" value="1"/>
</dbReference>
<evidence type="ECO:0000256" key="2">
    <source>
        <dbReference type="SAM" id="SignalP"/>
    </source>
</evidence>
<dbReference type="PROSITE" id="PS51365">
    <property type="entry name" value="RENAL_DIPEPTIDASE_2"/>
    <property type="match status" value="1"/>
</dbReference>
<feature type="signal peptide" evidence="2">
    <location>
        <begin position="1"/>
        <end position="34"/>
    </location>
</feature>
<dbReference type="InterPro" id="IPR008257">
    <property type="entry name" value="Pept_M19"/>
</dbReference>
<reference evidence="3 4" key="1">
    <citation type="submission" date="2018-06" db="EMBL/GenBank/DDBJ databases">
        <title>Mucibacter soli gen. nov., sp. nov., a new member of the family Chitinophagaceae producing mucin.</title>
        <authorList>
            <person name="Kim M.-K."/>
            <person name="Park S."/>
            <person name="Kim T.-S."/>
            <person name="Joung Y."/>
            <person name="Han J.-H."/>
            <person name="Kim S.B."/>
        </authorList>
    </citation>
    <scope>NUCLEOTIDE SEQUENCE [LARGE SCALE GENOMIC DNA]</scope>
    <source>
        <strain evidence="3 4">R1-15</strain>
    </source>
</reference>
<protein>
    <submittedName>
        <fullName evidence="3">Peptidase M19</fullName>
    </submittedName>
</protein>
<feature type="compositionally biased region" description="Basic and acidic residues" evidence="1">
    <location>
        <begin position="320"/>
        <end position="339"/>
    </location>
</feature>